<proteinExistence type="predicted"/>
<dbReference type="RefSeq" id="WP_183408620.1">
    <property type="nucleotide sequence ID" value="NZ_JACHWY010000001.1"/>
</dbReference>
<gene>
    <name evidence="2" type="ORF">FHR99_000140</name>
</gene>
<keyword evidence="3" id="KW-1185">Reference proteome</keyword>
<dbReference type="EMBL" id="JACHWY010000001">
    <property type="protein sequence ID" value="MBB3045904.1"/>
    <property type="molecule type" value="Genomic_DNA"/>
</dbReference>
<evidence type="ECO:0000256" key="1">
    <source>
        <dbReference type="SAM" id="MobiDB-lite"/>
    </source>
</evidence>
<sequence length="114" mass="13124">MTKIVRDDGSWVPDPSGAKSGDLQAWRDRMYQECPNPDVGDIVIIINEQQGKRYGYRALTSEGYDTRWQRVSSEEVAKHLRLIDVKDGNDQLTNPDDYVYLADGVYVHKDDAWF</sequence>
<feature type="region of interest" description="Disordered" evidence="1">
    <location>
        <begin position="1"/>
        <end position="20"/>
    </location>
</feature>
<evidence type="ECO:0000313" key="2">
    <source>
        <dbReference type="EMBL" id="MBB3045904.1"/>
    </source>
</evidence>
<accession>A0A7W4Z3X7</accession>
<reference evidence="2 3" key="1">
    <citation type="submission" date="2020-08" db="EMBL/GenBank/DDBJ databases">
        <title>Genomic Encyclopedia of Type Strains, Phase III (KMG-III): the genomes of soil and plant-associated and newly described type strains.</title>
        <authorList>
            <person name="Whitman W."/>
        </authorList>
    </citation>
    <scope>NUCLEOTIDE SEQUENCE [LARGE SCALE GENOMIC DNA]</scope>
    <source>
        <strain evidence="2 3">CECT 8654</strain>
    </source>
</reference>
<dbReference type="Proteomes" id="UP000537130">
    <property type="component" value="Unassembled WGS sequence"/>
</dbReference>
<name>A0A7W4Z3X7_9GAMM</name>
<protein>
    <submittedName>
        <fullName evidence="2">Uncharacterized protein</fullName>
    </submittedName>
</protein>
<comment type="caution">
    <text evidence="2">The sequence shown here is derived from an EMBL/GenBank/DDBJ whole genome shotgun (WGS) entry which is preliminary data.</text>
</comment>
<organism evidence="2 3">
    <name type="scientific">Litorivivens lipolytica</name>
    <dbReference type="NCBI Taxonomy" id="1524264"/>
    <lineage>
        <taxon>Bacteria</taxon>
        <taxon>Pseudomonadati</taxon>
        <taxon>Pseudomonadota</taxon>
        <taxon>Gammaproteobacteria</taxon>
        <taxon>Litorivivens</taxon>
    </lineage>
</organism>
<evidence type="ECO:0000313" key="3">
    <source>
        <dbReference type="Proteomes" id="UP000537130"/>
    </source>
</evidence>
<dbReference type="AlphaFoldDB" id="A0A7W4Z3X7"/>